<accession>A0ABQ3V4Y7</accession>
<dbReference type="Proteomes" id="UP000654345">
    <property type="component" value="Unassembled WGS sequence"/>
</dbReference>
<gene>
    <name evidence="1" type="ORF">KSB_84630</name>
    <name evidence="2" type="ORF">KSB_90710</name>
</gene>
<dbReference type="EMBL" id="BNJG01000003">
    <property type="protein sequence ID" value="GHO59988.1"/>
    <property type="molecule type" value="Genomic_DNA"/>
</dbReference>
<dbReference type="RefSeq" id="WP_201376111.1">
    <property type="nucleotide sequence ID" value="NZ_BNJG01000003.1"/>
</dbReference>
<name>A0ABQ3V4Y7_9CHLR</name>
<protein>
    <recommendedName>
        <fullName evidence="4">Antibiotic biosynthesis monooxygenase</fullName>
    </recommendedName>
</protein>
<reference evidence="1 3" key="1">
    <citation type="journal article" date="2021" name="Int. J. Syst. Evol. Microbiol.">
        <title>Reticulibacter mediterranei gen. nov., sp. nov., within the new family Reticulibacteraceae fam. nov., and Ktedonospora formicarum gen. nov., sp. nov., Ktedonobacter robiniae sp. nov., Dictyobacter formicarum sp. nov. and Dictyobacter arantiisoli sp. nov., belonging to the class Ktedonobacteria.</title>
        <authorList>
            <person name="Yabe S."/>
            <person name="Zheng Y."/>
            <person name="Wang C.M."/>
            <person name="Sakai Y."/>
            <person name="Abe K."/>
            <person name="Yokota A."/>
            <person name="Donadio S."/>
            <person name="Cavaletti L."/>
            <person name="Monciardini P."/>
        </authorList>
    </citation>
    <scope>NUCLEOTIDE SEQUENCE [LARGE SCALE GENOMIC DNA]</scope>
    <source>
        <strain evidence="1 3">SOSP1-30</strain>
    </source>
</reference>
<sequence>MKVAISHTKVKPDKRAEIDAAGKRVLEALERERPQGFLYAVCPLPDGETFVTLSVTDDGVDNPLVAFPEFQAFVANFKTWIAEPPTAEQLTATSSYRSF</sequence>
<organism evidence="1 3">
    <name type="scientific">Ktedonobacter robiniae</name>
    <dbReference type="NCBI Taxonomy" id="2778365"/>
    <lineage>
        <taxon>Bacteria</taxon>
        <taxon>Bacillati</taxon>
        <taxon>Chloroflexota</taxon>
        <taxon>Ktedonobacteria</taxon>
        <taxon>Ktedonobacterales</taxon>
        <taxon>Ktedonobacteraceae</taxon>
        <taxon>Ktedonobacter</taxon>
    </lineage>
</organism>
<evidence type="ECO:0008006" key="4">
    <source>
        <dbReference type="Google" id="ProtNLM"/>
    </source>
</evidence>
<keyword evidence="3" id="KW-1185">Reference proteome</keyword>
<evidence type="ECO:0000313" key="2">
    <source>
        <dbReference type="EMBL" id="GHO60596.1"/>
    </source>
</evidence>
<evidence type="ECO:0000313" key="1">
    <source>
        <dbReference type="EMBL" id="GHO59988.1"/>
    </source>
</evidence>
<dbReference type="EMBL" id="BNJG01000005">
    <property type="protein sequence ID" value="GHO60596.1"/>
    <property type="molecule type" value="Genomic_DNA"/>
</dbReference>
<proteinExistence type="predicted"/>
<evidence type="ECO:0000313" key="3">
    <source>
        <dbReference type="Proteomes" id="UP000654345"/>
    </source>
</evidence>
<comment type="caution">
    <text evidence="1">The sequence shown here is derived from an EMBL/GenBank/DDBJ whole genome shotgun (WGS) entry which is preliminary data.</text>
</comment>